<dbReference type="GO" id="GO:0004643">
    <property type="term" value="F:phosphoribosylaminoimidazolecarboxamide formyltransferase activity"/>
    <property type="evidence" value="ECO:0007669"/>
    <property type="project" value="InterPro"/>
</dbReference>
<evidence type="ECO:0000313" key="1">
    <source>
        <dbReference type="EMBL" id="OGD86857.1"/>
    </source>
</evidence>
<dbReference type="PANTHER" id="PTHR11692:SF0">
    <property type="entry name" value="BIFUNCTIONAL PURINE BIOSYNTHESIS PROTEIN ATIC"/>
    <property type="match status" value="1"/>
</dbReference>
<organism evidence="1 2">
    <name type="scientific">Candidatus Curtissbacteria bacterium RIFCSPHIGHO2_01_FULL_41_11</name>
    <dbReference type="NCBI Taxonomy" id="1797711"/>
    <lineage>
        <taxon>Bacteria</taxon>
        <taxon>Candidatus Curtissiibacteriota</taxon>
    </lineage>
</organism>
<name>A0A1F5G4S5_9BACT</name>
<accession>A0A1F5G4S5</accession>
<evidence type="ECO:0008006" key="3">
    <source>
        <dbReference type="Google" id="ProtNLM"/>
    </source>
</evidence>
<dbReference type="InterPro" id="IPR002695">
    <property type="entry name" value="PurH-like"/>
</dbReference>
<dbReference type="PANTHER" id="PTHR11692">
    <property type="entry name" value="BIFUNCTIONAL PURINE BIOSYNTHESIS PROTEIN PURH"/>
    <property type="match status" value="1"/>
</dbReference>
<dbReference type="STRING" id="1797711.A2870_01620"/>
<evidence type="ECO:0000313" key="2">
    <source>
        <dbReference type="Proteomes" id="UP000179102"/>
    </source>
</evidence>
<protein>
    <recommendedName>
        <fullName evidence="3">MGS-like domain-containing protein</fullName>
    </recommendedName>
</protein>
<dbReference type="GO" id="GO:0006189">
    <property type="term" value="P:'de novo' IMP biosynthetic process"/>
    <property type="evidence" value="ECO:0007669"/>
    <property type="project" value="TreeGrafter"/>
</dbReference>
<dbReference type="SUPFAM" id="SSF52335">
    <property type="entry name" value="Methylglyoxal synthase-like"/>
    <property type="match status" value="1"/>
</dbReference>
<reference evidence="1 2" key="1">
    <citation type="journal article" date="2016" name="Nat. Commun.">
        <title>Thousands of microbial genomes shed light on interconnected biogeochemical processes in an aquifer system.</title>
        <authorList>
            <person name="Anantharaman K."/>
            <person name="Brown C.T."/>
            <person name="Hug L.A."/>
            <person name="Sharon I."/>
            <person name="Castelle C.J."/>
            <person name="Probst A.J."/>
            <person name="Thomas B.C."/>
            <person name="Singh A."/>
            <person name="Wilkins M.J."/>
            <person name="Karaoz U."/>
            <person name="Brodie E.L."/>
            <person name="Williams K.H."/>
            <person name="Hubbard S.S."/>
            <person name="Banfield J.F."/>
        </authorList>
    </citation>
    <scope>NUCLEOTIDE SEQUENCE [LARGE SCALE GENOMIC DNA]</scope>
</reference>
<dbReference type="GO" id="GO:0005829">
    <property type="term" value="C:cytosol"/>
    <property type="evidence" value="ECO:0007669"/>
    <property type="project" value="TreeGrafter"/>
</dbReference>
<dbReference type="EMBL" id="MFAZ01000028">
    <property type="protein sequence ID" value="OGD86857.1"/>
    <property type="molecule type" value="Genomic_DNA"/>
</dbReference>
<comment type="caution">
    <text evidence="1">The sequence shown here is derived from an EMBL/GenBank/DDBJ whole genome shotgun (WGS) entry which is preliminary data.</text>
</comment>
<sequence>MDQIPVKNIFAAVFDKSSLDAVLPVLSIGKVRFWGTEGTVKHLKQKGYTATSIVAGFDFSGRIKSLDRGNFVRVLADRSESSHLRELKKMNLEPYDIIIVDLYAPNEKDFPQTMDVGGQAVIRGAIKNYKNVALAFDKMSIFDLASELRKNNGATSLEFRKKQAKAALKFVAERCALEAKLF</sequence>
<dbReference type="AlphaFoldDB" id="A0A1F5G4S5"/>
<dbReference type="GO" id="GO:0003937">
    <property type="term" value="F:IMP cyclohydrolase activity"/>
    <property type="evidence" value="ECO:0007669"/>
    <property type="project" value="InterPro"/>
</dbReference>
<gene>
    <name evidence="1" type="ORF">A2870_01620</name>
</gene>
<proteinExistence type="predicted"/>
<dbReference type="InterPro" id="IPR036914">
    <property type="entry name" value="MGS-like_dom_sf"/>
</dbReference>
<dbReference type="Proteomes" id="UP000179102">
    <property type="component" value="Unassembled WGS sequence"/>
</dbReference>
<dbReference type="Gene3D" id="3.40.50.1380">
    <property type="entry name" value="Methylglyoxal synthase-like domain"/>
    <property type="match status" value="1"/>
</dbReference>